<evidence type="ECO:0000313" key="4">
    <source>
        <dbReference type="EMBL" id="PLW75822.1"/>
    </source>
</evidence>
<dbReference type="CDD" id="cd12164">
    <property type="entry name" value="GDH_like_2"/>
    <property type="match status" value="1"/>
</dbReference>
<evidence type="ECO:0000256" key="1">
    <source>
        <dbReference type="ARBA" id="ARBA00023002"/>
    </source>
</evidence>
<dbReference type="InterPro" id="IPR036291">
    <property type="entry name" value="NAD(P)-bd_dom_sf"/>
</dbReference>
<dbReference type="EMBL" id="PKUQ01000042">
    <property type="protein sequence ID" value="PLW75822.1"/>
    <property type="molecule type" value="Genomic_DNA"/>
</dbReference>
<organism evidence="4 5">
    <name type="scientific">Cohaesibacter celericrescens</name>
    <dbReference type="NCBI Taxonomy" id="2067669"/>
    <lineage>
        <taxon>Bacteria</taxon>
        <taxon>Pseudomonadati</taxon>
        <taxon>Pseudomonadota</taxon>
        <taxon>Alphaproteobacteria</taxon>
        <taxon>Hyphomicrobiales</taxon>
        <taxon>Cohaesibacteraceae</taxon>
    </lineage>
</organism>
<dbReference type="RefSeq" id="WP_101535063.1">
    <property type="nucleotide sequence ID" value="NZ_PKUQ01000042.1"/>
</dbReference>
<dbReference type="SUPFAM" id="SSF52283">
    <property type="entry name" value="Formate/glycerate dehydrogenase catalytic domain-like"/>
    <property type="match status" value="1"/>
</dbReference>
<dbReference type="AlphaFoldDB" id="A0A2N5XMV3"/>
<dbReference type="OrthoDB" id="9787219at2"/>
<protein>
    <submittedName>
        <fullName evidence="4">Glyoxylate/hydroxypyruvate reductase A</fullName>
    </submittedName>
</protein>
<dbReference type="InterPro" id="IPR006140">
    <property type="entry name" value="D-isomer_DH_NAD-bd"/>
</dbReference>
<dbReference type="SUPFAM" id="SSF51735">
    <property type="entry name" value="NAD(P)-binding Rossmann-fold domains"/>
    <property type="match status" value="1"/>
</dbReference>
<dbReference type="PANTHER" id="PTHR43333:SF1">
    <property type="entry name" value="D-ISOMER SPECIFIC 2-HYDROXYACID DEHYDROGENASE NAD-BINDING DOMAIN-CONTAINING PROTEIN"/>
    <property type="match status" value="1"/>
</dbReference>
<proteinExistence type="predicted"/>
<keyword evidence="5" id="KW-1185">Reference proteome</keyword>
<name>A0A2N5XMV3_9HYPH</name>
<keyword evidence="2" id="KW-0520">NAD</keyword>
<feature type="domain" description="D-isomer specific 2-hydroxyacid dehydrogenase NAD-binding" evidence="3">
    <location>
        <begin position="104"/>
        <end position="277"/>
    </location>
</feature>
<dbReference type="Proteomes" id="UP000234881">
    <property type="component" value="Unassembled WGS sequence"/>
</dbReference>
<sequence length="313" mass="34024">MKIALFAKDWDHEIWALCIRDELPQAEVRGPHNLGNPSEIDYAFVWKPDAGFLQSLTNLKVICSLGAGVDFLLADNALPNVPVVRVIDPDLTTRMSEYVVLQCLLHHRRTLHNLRAQTEKNWVPHDDVAASEVRVSVLGLGILGMDAVRKLRVMGYNVAGWSRSPKAIEGLSTHHGTDGLDAILERTDILVSLLPHTPETDGLLNLDLFRKLASSGPLGGPVVINAGRGKSQVAADIVTAIQTGILTGASLDVFEQEPLPADSPLWSLPNVIITPHNSASSSPRATTSYLARQIRLFEAGKAMESVVDVSRGY</sequence>
<evidence type="ECO:0000256" key="2">
    <source>
        <dbReference type="ARBA" id="ARBA00023027"/>
    </source>
</evidence>
<reference evidence="4 5" key="1">
    <citation type="submission" date="2018-01" db="EMBL/GenBank/DDBJ databases">
        <title>The draft genome sequence of Cohaesibacter sp. H1304.</title>
        <authorList>
            <person name="Wang N.-N."/>
            <person name="Du Z.-J."/>
        </authorList>
    </citation>
    <scope>NUCLEOTIDE SEQUENCE [LARGE SCALE GENOMIC DNA]</scope>
    <source>
        <strain evidence="4 5">H1304</strain>
    </source>
</reference>
<accession>A0A2N5XMV3</accession>
<dbReference type="GO" id="GO:0051287">
    <property type="term" value="F:NAD binding"/>
    <property type="evidence" value="ECO:0007669"/>
    <property type="project" value="InterPro"/>
</dbReference>
<dbReference type="Gene3D" id="3.40.50.720">
    <property type="entry name" value="NAD(P)-binding Rossmann-like Domain"/>
    <property type="match status" value="2"/>
</dbReference>
<evidence type="ECO:0000313" key="5">
    <source>
        <dbReference type="Proteomes" id="UP000234881"/>
    </source>
</evidence>
<dbReference type="Pfam" id="PF02826">
    <property type="entry name" value="2-Hacid_dh_C"/>
    <property type="match status" value="1"/>
</dbReference>
<keyword evidence="1" id="KW-0560">Oxidoreductase</keyword>
<dbReference type="PANTHER" id="PTHR43333">
    <property type="entry name" value="2-HACID_DH_C DOMAIN-CONTAINING PROTEIN"/>
    <property type="match status" value="1"/>
</dbReference>
<evidence type="ECO:0000259" key="3">
    <source>
        <dbReference type="Pfam" id="PF02826"/>
    </source>
</evidence>
<keyword evidence="4" id="KW-0670">Pyruvate</keyword>
<gene>
    <name evidence="4" type="ORF">C0081_17100</name>
</gene>
<dbReference type="GO" id="GO:0016491">
    <property type="term" value="F:oxidoreductase activity"/>
    <property type="evidence" value="ECO:0007669"/>
    <property type="project" value="UniProtKB-KW"/>
</dbReference>
<comment type="caution">
    <text evidence="4">The sequence shown here is derived from an EMBL/GenBank/DDBJ whole genome shotgun (WGS) entry which is preliminary data.</text>
</comment>